<dbReference type="eggNOG" id="COG1404">
    <property type="taxonomic scope" value="Bacteria"/>
</dbReference>
<accession>S7VVV3</accession>
<organism evidence="1 2">
    <name type="scientific">Winogradskyella psychrotolerans RS-3</name>
    <dbReference type="NCBI Taxonomy" id="641526"/>
    <lineage>
        <taxon>Bacteria</taxon>
        <taxon>Pseudomonadati</taxon>
        <taxon>Bacteroidota</taxon>
        <taxon>Flavobacteriia</taxon>
        <taxon>Flavobacteriales</taxon>
        <taxon>Flavobacteriaceae</taxon>
        <taxon>Winogradskyella</taxon>
    </lineage>
</organism>
<dbReference type="EMBL" id="ATMR01000042">
    <property type="protein sequence ID" value="EPR74211.1"/>
    <property type="molecule type" value="Genomic_DNA"/>
</dbReference>
<keyword evidence="2" id="KW-1185">Reference proteome</keyword>
<reference evidence="1 2" key="1">
    <citation type="journal article" date="2013" name="Genome Announc.">
        <title>Draft Genome Sequence of Winogradskyella psychrotolerans RS-3T, Isolated from the Marine Transect of Kongsfjorden, Ny-Alesund, Svalbard, Arctic Ocean.</title>
        <authorList>
            <person name="Kumar Pinnaka A."/>
            <person name="Ara S."/>
            <person name="Singh A."/>
            <person name="Shivaji S."/>
        </authorList>
    </citation>
    <scope>NUCLEOTIDE SEQUENCE [LARGE SCALE GENOMIC DNA]</scope>
    <source>
        <strain evidence="1 2">RS-3</strain>
    </source>
</reference>
<proteinExistence type="predicted"/>
<dbReference type="STRING" id="641526.ADIWIN_0788"/>
<sequence>MYTLVVLLIAITIVSCSKDTVNETEAESAEFSENPLTIEQINQRISESIRTTGDFDWNNENAHFLWSALMHGQNVLTVGYGNEGQSFGEAGDADLQNKKRVYSLLFLLKKKFLKQTLNLKKMIF</sequence>
<name>S7VVV3_9FLAO</name>
<comment type="caution">
    <text evidence="1">The sequence shown here is derived from an EMBL/GenBank/DDBJ whole genome shotgun (WGS) entry which is preliminary data.</text>
</comment>
<protein>
    <submittedName>
        <fullName evidence="1">Uncharacterized protein</fullName>
    </submittedName>
</protein>
<evidence type="ECO:0000313" key="2">
    <source>
        <dbReference type="Proteomes" id="UP000014962"/>
    </source>
</evidence>
<evidence type="ECO:0000313" key="1">
    <source>
        <dbReference type="EMBL" id="EPR74211.1"/>
    </source>
</evidence>
<dbReference type="Proteomes" id="UP000014962">
    <property type="component" value="Unassembled WGS sequence"/>
</dbReference>
<dbReference type="AlphaFoldDB" id="S7VVV3"/>
<gene>
    <name evidence="1" type="ORF">ADIWIN_0788</name>
</gene>